<evidence type="ECO:0000256" key="3">
    <source>
        <dbReference type="ARBA" id="ARBA00022475"/>
    </source>
</evidence>
<evidence type="ECO:0000256" key="5">
    <source>
        <dbReference type="ARBA" id="ARBA00022989"/>
    </source>
</evidence>
<dbReference type="PANTHER" id="PTHR23502:SF186">
    <property type="entry name" value="MAJOR FACILITATOR SUPERFAMILY (MFS) PROFILE DOMAIN-CONTAINING PROTEIN"/>
    <property type="match status" value="1"/>
</dbReference>
<dbReference type="AlphaFoldDB" id="A0AAD6UTM2"/>
<gene>
    <name evidence="8" type="ORF">GGX14DRAFT_378222</name>
</gene>
<evidence type="ECO:0000256" key="7">
    <source>
        <dbReference type="SAM" id="Phobius"/>
    </source>
</evidence>
<name>A0AAD6UTM2_9AGAR</name>
<dbReference type="Proteomes" id="UP001219525">
    <property type="component" value="Unassembled WGS sequence"/>
</dbReference>
<dbReference type="GO" id="GO:0005886">
    <property type="term" value="C:plasma membrane"/>
    <property type="evidence" value="ECO:0007669"/>
    <property type="project" value="UniProtKB-SubCell"/>
</dbReference>
<accession>A0AAD6UTM2</accession>
<dbReference type="PANTHER" id="PTHR23502">
    <property type="entry name" value="MAJOR FACILITATOR SUPERFAMILY"/>
    <property type="match status" value="1"/>
</dbReference>
<evidence type="ECO:0000256" key="2">
    <source>
        <dbReference type="ARBA" id="ARBA00022448"/>
    </source>
</evidence>
<organism evidence="8 9">
    <name type="scientific">Mycena pura</name>
    <dbReference type="NCBI Taxonomy" id="153505"/>
    <lineage>
        <taxon>Eukaryota</taxon>
        <taxon>Fungi</taxon>
        <taxon>Dikarya</taxon>
        <taxon>Basidiomycota</taxon>
        <taxon>Agaricomycotina</taxon>
        <taxon>Agaricomycetes</taxon>
        <taxon>Agaricomycetidae</taxon>
        <taxon>Agaricales</taxon>
        <taxon>Marasmiineae</taxon>
        <taxon>Mycenaceae</taxon>
        <taxon>Mycena</taxon>
    </lineage>
</organism>
<proteinExistence type="predicted"/>
<dbReference type="GO" id="GO:0022857">
    <property type="term" value="F:transmembrane transporter activity"/>
    <property type="evidence" value="ECO:0007669"/>
    <property type="project" value="TreeGrafter"/>
</dbReference>
<feature type="transmembrane region" description="Helical" evidence="7">
    <location>
        <begin position="72"/>
        <end position="90"/>
    </location>
</feature>
<keyword evidence="6 7" id="KW-0472">Membrane</keyword>
<evidence type="ECO:0000313" key="8">
    <source>
        <dbReference type="EMBL" id="KAJ7194226.1"/>
    </source>
</evidence>
<comment type="subcellular location">
    <subcellularLocation>
        <location evidence="1">Cell membrane</location>
        <topology evidence="1">Multi-pass membrane protein</topology>
    </subcellularLocation>
</comment>
<dbReference type="EMBL" id="JARJCW010000100">
    <property type="protein sequence ID" value="KAJ7194226.1"/>
    <property type="molecule type" value="Genomic_DNA"/>
</dbReference>
<reference evidence="8" key="1">
    <citation type="submission" date="2023-03" db="EMBL/GenBank/DDBJ databases">
        <title>Massive genome expansion in bonnet fungi (Mycena s.s.) driven by repeated elements and novel gene families across ecological guilds.</title>
        <authorList>
            <consortium name="Lawrence Berkeley National Laboratory"/>
            <person name="Harder C.B."/>
            <person name="Miyauchi S."/>
            <person name="Viragh M."/>
            <person name="Kuo A."/>
            <person name="Thoen E."/>
            <person name="Andreopoulos B."/>
            <person name="Lu D."/>
            <person name="Skrede I."/>
            <person name="Drula E."/>
            <person name="Henrissat B."/>
            <person name="Morin E."/>
            <person name="Kohler A."/>
            <person name="Barry K."/>
            <person name="LaButti K."/>
            <person name="Morin E."/>
            <person name="Salamov A."/>
            <person name="Lipzen A."/>
            <person name="Mereny Z."/>
            <person name="Hegedus B."/>
            <person name="Baldrian P."/>
            <person name="Stursova M."/>
            <person name="Weitz H."/>
            <person name="Taylor A."/>
            <person name="Grigoriev I.V."/>
            <person name="Nagy L.G."/>
            <person name="Martin F."/>
            <person name="Kauserud H."/>
        </authorList>
    </citation>
    <scope>NUCLEOTIDE SEQUENCE</scope>
    <source>
        <strain evidence="8">9144</strain>
    </source>
</reference>
<keyword evidence="3" id="KW-1003">Cell membrane</keyword>
<keyword evidence="5 7" id="KW-1133">Transmembrane helix</keyword>
<evidence type="ECO:0000256" key="4">
    <source>
        <dbReference type="ARBA" id="ARBA00022692"/>
    </source>
</evidence>
<feature type="transmembrane region" description="Helical" evidence="7">
    <location>
        <begin position="43"/>
        <end position="66"/>
    </location>
</feature>
<protein>
    <submittedName>
        <fullName evidence="8">Uncharacterized protein</fullName>
    </submittedName>
</protein>
<evidence type="ECO:0000313" key="9">
    <source>
        <dbReference type="Proteomes" id="UP001219525"/>
    </source>
</evidence>
<evidence type="ECO:0000256" key="6">
    <source>
        <dbReference type="ARBA" id="ARBA00023136"/>
    </source>
</evidence>
<feature type="transmembrane region" description="Helical" evidence="7">
    <location>
        <begin position="12"/>
        <end position="36"/>
    </location>
</feature>
<keyword evidence="9" id="KW-1185">Reference proteome</keyword>
<evidence type="ECO:0000256" key="1">
    <source>
        <dbReference type="ARBA" id="ARBA00004651"/>
    </source>
</evidence>
<sequence>MHFVKLSSSLPMQLYLVDTFTFATSALSICGICEALRIYSQPLVFRSLFGCVFPLFGTPMFAALGIGGGNSLLGGLTLVLGIPFPVYLYYHGASIRAKSKLT</sequence>
<keyword evidence="2" id="KW-0813">Transport</keyword>
<comment type="caution">
    <text evidence="8">The sequence shown here is derived from an EMBL/GenBank/DDBJ whole genome shotgun (WGS) entry which is preliminary data.</text>
</comment>
<keyword evidence="4 7" id="KW-0812">Transmembrane</keyword>